<dbReference type="AlphaFoldDB" id="A0A161HPL5"/>
<dbReference type="SUPFAM" id="SSF89550">
    <property type="entry name" value="PHP domain-like"/>
    <property type="match status" value="1"/>
</dbReference>
<dbReference type="GO" id="GO:0004534">
    <property type="term" value="F:5'-3' RNA exonuclease activity"/>
    <property type="evidence" value="ECO:0007669"/>
    <property type="project" value="TreeGrafter"/>
</dbReference>
<sequence>MGERPSRLYTWRVIDLHTHSRASDGTDTPRQVLAAAAAAGVRVVALTDHDSTAGWAEAADAVAATGVALVRGIEISTRTDTPDGGLSVHLLAYLPDPDHPGLVAELDRTRLDRVSRARRMVGLLAQEHPITWQDVLAQTADGATVGRPHLADALVAAGVVADRDEAFATILHPGARFYVPHHAPDTADAVRTVLAAGGVPVMAHPRAGRRGRVVTDDAIAALADAGLAGLEVDHRDHDPDERTALRGLAADLGLLVTGSSDYHGTGKLNRIGENATDPAVLEELAGRGRLEVLHP</sequence>
<dbReference type="PANTHER" id="PTHR42924:SF3">
    <property type="entry name" value="POLYMERASE_HISTIDINOL PHOSPHATASE N-TERMINAL DOMAIN-CONTAINING PROTEIN"/>
    <property type="match status" value="1"/>
</dbReference>
<protein>
    <recommendedName>
        <fullName evidence="1">Polymerase/histidinol phosphatase N-terminal domain-containing protein</fullName>
    </recommendedName>
</protein>
<organism evidence="2 3">
    <name type="scientific">Isoptericola dokdonensis DS-3</name>
    <dbReference type="NCBI Taxonomy" id="1300344"/>
    <lineage>
        <taxon>Bacteria</taxon>
        <taxon>Bacillati</taxon>
        <taxon>Actinomycetota</taxon>
        <taxon>Actinomycetes</taxon>
        <taxon>Micrococcales</taxon>
        <taxon>Promicromonosporaceae</taxon>
        <taxon>Isoptericola</taxon>
    </lineage>
</organism>
<dbReference type="Pfam" id="PF02811">
    <property type="entry name" value="PHP"/>
    <property type="match status" value="1"/>
</dbReference>
<evidence type="ECO:0000259" key="1">
    <source>
        <dbReference type="SMART" id="SM00481"/>
    </source>
</evidence>
<dbReference type="Proteomes" id="UP000076794">
    <property type="component" value="Chromosome"/>
</dbReference>
<dbReference type="EMBL" id="CP014209">
    <property type="protein sequence ID" value="ANC30992.1"/>
    <property type="molecule type" value="Genomic_DNA"/>
</dbReference>
<dbReference type="SMART" id="SM00481">
    <property type="entry name" value="POLIIIAc"/>
    <property type="match status" value="1"/>
</dbReference>
<evidence type="ECO:0000313" key="3">
    <source>
        <dbReference type="Proteomes" id="UP000076794"/>
    </source>
</evidence>
<dbReference type="Gene3D" id="1.10.150.650">
    <property type="match status" value="1"/>
</dbReference>
<reference evidence="2 3" key="1">
    <citation type="submission" date="2016-01" db="EMBL/GenBank/DDBJ databases">
        <title>Complete genome sequence of a soil Actinobacterium, Isoptericola dokdonensis DS-3.</title>
        <authorList>
            <person name="Kwon S.-K."/>
            <person name="Kim J.F."/>
        </authorList>
    </citation>
    <scope>NUCLEOTIDE SEQUENCE [LARGE SCALE GENOMIC DNA]</scope>
    <source>
        <strain evidence="2 3">DS-3</strain>
    </source>
</reference>
<accession>A0A161HPL5</accession>
<dbReference type="InterPro" id="IPR052018">
    <property type="entry name" value="PHP_domain"/>
</dbReference>
<gene>
    <name evidence="2" type="ORF">I598_1436</name>
</gene>
<dbReference type="STRING" id="1300344.I598_1436"/>
<keyword evidence="3" id="KW-1185">Reference proteome</keyword>
<name>A0A161HPL5_9MICO</name>
<dbReference type="Gene3D" id="3.20.20.140">
    <property type="entry name" value="Metal-dependent hydrolases"/>
    <property type="match status" value="1"/>
</dbReference>
<proteinExistence type="predicted"/>
<dbReference type="GO" id="GO:0035312">
    <property type="term" value="F:5'-3' DNA exonuclease activity"/>
    <property type="evidence" value="ECO:0007669"/>
    <property type="project" value="TreeGrafter"/>
</dbReference>
<dbReference type="InterPro" id="IPR003141">
    <property type="entry name" value="Pol/His_phosphatase_N"/>
</dbReference>
<dbReference type="InterPro" id="IPR016195">
    <property type="entry name" value="Pol/histidinol_Pase-like"/>
</dbReference>
<dbReference type="PANTHER" id="PTHR42924">
    <property type="entry name" value="EXONUCLEASE"/>
    <property type="match status" value="1"/>
</dbReference>
<dbReference type="KEGG" id="ido:I598_1436"/>
<dbReference type="InterPro" id="IPR004013">
    <property type="entry name" value="PHP_dom"/>
</dbReference>
<feature type="domain" description="Polymerase/histidinol phosphatase N-terminal" evidence="1">
    <location>
        <begin position="14"/>
        <end position="79"/>
    </location>
</feature>
<dbReference type="PATRIC" id="fig|1300344.3.peg.1440"/>
<evidence type="ECO:0000313" key="2">
    <source>
        <dbReference type="EMBL" id="ANC30992.1"/>
    </source>
</evidence>